<accession>A0A2S2CYH6</accession>
<gene>
    <name evidence="1" type="ORF">DEW08_25895</name>
</gene>
<keyword evidence="1" id="KW-0614">Plasmid</keyword>
<proteinExistence type="predicted"/>
<organism evidence="1 2">
    <name type="scientific">Azospirillum thermophilum</name>
    <dbReference type="NCBI Taxonomy" id="2202148"/>
    <lineage>
        <taxon>Bacteria</taxon>
        <taxon>Pseudomonadati</taxon>
        <taxon>Pseudomonadota</taxon>
        <taxon>Alphaproteobacteria</taxon>
        <taxon>Rhodospirillales</taxon>
        <taxon>Azospirillaceae</taxon>
        <taxon>Azospirillum</taxon>
    </lineage>
</organism>
<dbReference type="EMBL" id="CP029357">
    <property type="protein sequence ID" value="AWK89460.1"/>
    <property type="molecule type" value="Genomic_DNA"/>
</dbReference>
<dbReference type="AlphaFoldDB" id="A0A2S2CYH6"/>
<dbReference type="RefSeq" id="WP_109332771.1">
    <property type="nucleotide sequence ID" value="NZ_CP029357.1"/>
</dbReference>
<keyword evidence="2" id="KW-1185">Reference proteome</keyword>
<evidence type="ECO:0000313" key="2">
    <source>
        <dbReference type="Proteomes" id="UP000245629"/>
    </source>
</evidence>
<sequence length="161" mass="17117">MPGSAPTPDPADDLADLLVRITRQVPGRSETIAVARALGWTTGPSRKGWKVVQPTGYAGGMVIPPREDTGPAEAWFDPEGREVGLAGPEAAFPPYLTSLDTALAAAPAARRADLLRRAMERHRSWQEESGRDDSALARLPGFVIAELLGDRAPRDGAPSGR</sequence>
<reference evidence="2" key="1">
    <citation type="submission" date="2018-05" db="EMBL/GenBank/DDBJ databases">
        <title>Azospirillum thermophila sp. nov., a novel isolated from hot spring.</title>
        <authorList>
            <person name="Zhao Z."/>
        </authorList>
    </citation>
    <scope>NUCLEOTIDE SEQUENCE [LARGE SCALE GENOMIC DNA]</scope>
    <source>
        <strain evidence="2">CFH 70021</strain>
        <plasmid evidence="2">unnamed2</plasmid>
    </source>
</reference>
<geneLocation type="plasmid" evidence="1 2">
    <name>unnamed2</name>
</geneLocation>
<protein>
    <submittedName>
        <fullName evidence="1">Uncharacterized protein</fullName>
    </submittedName>
</protein>
<dbReference type="KEGG" id="azz:DEW08_25895"/>
<name>A0A2S2CYH6_9PROT</name>
<dbReference type="OrthoDB" id="7306875at2"/>
<dbReference type="Proteomes" id="UP000245629">
    <property type="component" value="Plasmid unnamed2"/>
</dbReference>
<evidence type="ECO:0000313" key="1">
    <source>
        <dbReference type="EMBL" id="AWK89460.1"/>
    </source>
</evidence>